<evidence type="ECO:0000313" key="1">
    <source>
        <dbReference type="EMBL" id="PTQ76180.1"/>
    </source>
</evidence>
<sequence length="48" mass="5176">MGAGAKRGVTVAIMKKLKRRNAVEPVIGHMKADGRLARNFLKGSRGMP</sequence>
<dbReference type="Proteomes" id="UP000244152">
    <property type="component" value="Unassembled WGS sequence"/>
</dbReference>
<proteinExistence type="predicted"/>
<name>A0A2T5HX76_9PROT</name>
<dbReference type="EMBL" id="QAOK01000075">
    <property type="protein sequence ID" value="PTQ76180.1"/>
    <property type="molecule type" value="Genomic_DNA"/>
</dbReference>
<accession>A0A2T5HX76</accession>
<gene>
    <name evidence="1" type="ORF">C8R21_1753</name>
</gene>
<protein>
    <submittedName>
        <fullName evidence="1">Uncharacterized protein</fullName>
    </submittedName>
</protein>
<reference evidence="1 2" key="1">
    <citation type="submission" date="2018-04" db="EMBL/GenBank/DDBJ databases">
        <title>Active sludge and wastewater microbial communities from Klosterneuburg, Austria.</title>
        <authorList>
            <person name="Wagner M."/>
        </authorList>
    </citation>
    <scope>NUCLEOTIDE SEQUENCE [LARGE SCALE GENOMIC DNA]</scope>
    <source>
        <strain evidence="1 2">Nl12</strain>
    </source>
</reference>
<evidence type="ECO:0000313" key="2">
    <source>
        <dbReference type="Proteomes" id="UP000244152"/>
    </source>
</evidence>
<comment type="caution">
    <text evidence="1">The sequence shown here is derived from an EMBL/GenBank/DDBJ whole genome shotgun (WGS) entry which is preliminary data.</text>
</comment>
<dbReference type="AlphaFoldDB" id="A0A2T5HX76"/>
<organism evidence="1 2">
    <name type="scientific">Nitrosospira multiformis</name>
    <dbReference type="NCBI Taxonomy" id="1231"/>
    <lineage>
        <taxon>Bacteria</taxon>
        <taxon>Pseudomonadati</taxon>
        <taxon>Pseudomonadota</taxon>
        <taxon>Betaproteobacteria</taxon>
        <taxon>Nitrosomonadales</taxon>
        <taxon>Nitrosomonadaceae</taxon>
        <taxon>Nitrosospira</taxon>
    </lineage>
</organism>